<dbReference type="HOGENOM" id="CLU_3283098_0_0_3"/>
<protein>
    <submittedName>
        <fullName evidence="1">Uncharacterized protein</fullName>
    </submittedName>
</protein>
<organism evidence="1 2">
    <name type="scientific">Acaryochloris marina (strain MBIC 11017)</name>
    <dbReference type="NCBI Taxonomy" id="329726"/>
    <lineage>
        <taxon>Bacteria</taxon>
        <taxon>Bacillati</taxon>
        <taxon>Cyanobacteriota</taxon>
        <taxon>Cyanophyceae</taxon>
        <taxon>Acaryochloridales</taxon>
        <taxon>Acaryochloridaceae</taxon>
        <taxon>Acaryochloris</taxon>
    </lineage>
</organism>
<sequence>MGCIDTNPISGHNYSVFILLIIKWVDCNLGIPYGEGQNLS</sequence>
<evidence type="ECO:0000313" key="1">
    <source>
        <dbReference type="EMBL" id="ABW25875.1"/>
    </source>
</evidence>
<evidence type="ECO:0000313" key="2">
    <source>
        <dbReference type="Proteomes" id="UP000000268"/>
    </source>
</evidence>
<proteinExistence type="predicted"/>
<dbReference type="KEGG" id="amr:AM1_0831"/>
<dbReference type="Proteomes" id="UP000000268">
    <property type="component" value="Chromosome"/>
</dbReference>
<dbReference type="EMBL" id="CP000828">
    <property type="protein sequence ID" value="ABW25875.1"/>
    <property type="molecule type" value="Genomic_DNA"/>
</dbReference>
<name>B0BYJ0_ACAM1</name>
<reference evidence="1 2" key="1">
    <citation type="journal article" date="2008" name="Proc. Natl. Acad. Sci. U.S.A.">
        <title>Niche adaptation and genome expansion in the chlorophyll d-producing cyanobacterium Acaryochloris marina.</title>
        <authorList>
            <person name="Swingley W.D."/>
            <person name="Chen M."/>
            <person name="Cheung P.C."/>
            <person name="Conrad A.L."/>
            <person name="Dejesa L.C."/>
            <person name="Hao J."/>
            <person name="Honchak B.M."/>
            <person name="Karbach L.E."/>
            <person name="Kurdoglu A."/>
            <person name="Lahiri S."/>
            <person name="Mastrian S.D."/>
            <person name="Miyashita H."/>
            <person name="Page L."/>
            <person name="Ramakrishna P."/>
            <person name="Satoh S."/>
            <person name="Sattley W.M."/>
            <person name="Shimada Y."/>
            <person name="Taylor H.L."/>
            <person name="Tomo T."/>
            <person name="Tsuchiya T."/>
            <person name="Wang Z.T."/>
            <person name="Raymond J."/>
            <person name="Mimuro M."/>
            <person name="Blankenship R.E."/>
            <person name="Touchman J.W."/>
        </authorList>
    </citation>
    <scope>NUCLEOTIDE SEQUENCE [LARGE SCALE GENOMIC DNA]</scope>
    <source>
        <strain evidence="2">MBIC 11017</strain>
    </source>
</reference>
<dbReference type="AlphaFoldDB" id="B0BYJ0"/>
<keyword evidence="2" id="KW-1185">Reference proteome</keyword>
<gene>
    <name evidence="1" type="ordered locus">AM1_0831</name>
</gene>
<accession>B0BYJ0</accession>